<evidence type="ECO:0000256" key="2">
    <source>
        <dbReference type="ARBA" id="ARBA00004236"/>
    </source>
</evidence>
<dbReference type="InterPro" id="IPR011813">
    <property type="entry name" value="PBP_1b"/>
</dbReference>
<evidence type="ECO:0000256" key="7">
    <source>
        <dbReference type="ARBA" id="ARBA00022475"/>
    </source>
</evidence>
<keyword evidence="9" id="KW-0645">Protease</keyword>
<dbReference type="Gene3D" id="3.40.710.10">
    <property type="entry name" value="DD-peptidase/beta-lactamase superfamily"/>
    <property type="match status" value="1"/>
</dbReference>
<name>A0A1A8TAK3_9GAMM</name>
<evidence type="ECO:0000313" key="29">
    <source>
        <dbReference type="EMBL" id="SBS28539.1"/>
    </source>
</evidence>
<comment type="similarity">
    <text evidence="5 22">In the N-terminal section; belongs to the glycosyltransferase 51 family.</text>
</comment>
<evidence type="ECO:0000256" key="23">
    <source>
        <dbReference type="PIRSR" id="PIRSR002799-1"/>
    </source>
</evidence>
<comment type="catalytic activity">
    <reaction evidence="21">
        <text>[GlcNAc-(1-&gt;4)-Mur2Ac(oyl-L-Ala-gamma-D-Glu-L-Lys-D-Ala-D-Ala)](n)-di-trans,octa-cis-undecaprenyl diphosphate + beta-D-GlcNAc-(1-&gt;4)-Mur2Ac(oyl-L-Ala-gamma-D-Glu-L-Lys-D-Ala-D-Ala)-di-trans,octa-cis-undecaprenyl diphosphate = [GlcNAc-(1-&gt;4)-Mur2Ac(oyl-L-Ala-gamma-D-Glu-L-Lys-D-Ala-D-Ala)](n+1)-di-trans,octa-cis-undecaprenyl diphosphate + di-trans,octa-cis-undecaprenyl diphosphate + H(+)</text>
        <dbReference type="Rhea" id="RHEA:23708"/>
        <dbReference type="Rhea" id="RHEA-COMP:9602"/>
        <dbReference type="Rhea" id="RHEA-COMP:9603"/>
        <dbReference type="ChEBI" id="CHEBI:15378"/>
        <dbReference type="ChEBI" id="CHEBI:58405"/>
        <dbReference type="ChEBI" id="CHEBI:60033"/>
        <dbReference type="ChEBI" id="CHEBI:78435"/>
        <dbReference type="EC" id="2.4.99.28"/>
    </reaction>
</comment>
<dbReference type="PANTHER" id="PTHR32282:SF11">
    <property type="entry name" value="PENICILLIN-BINDING PROTEIN 1B"/>
    <property type="match status" value="1"/>
</dbReference>
<dbReference type="GO" id="GO:0009002">
    <property type="term" value="F:serine-type D-Ala-D-Ala carboxypeptidase activity"/>
    <property type="evidence" value="ECO:0007669"/>
    <property type="project" value="UniProtKB-EC"/>
</dbReference>
<evidence type="ECO:0000256" key="6">
    <source>
        <dbReference type="ARBA" id="ARBA00018637"/>
    </source>
</evidence>
<evidence type="ECO:0000259" key="28">
    <source>
        <dbReference type="Pfam" id="PF14814"/>
    </source>
</evidence>
<gene>
    <name evidence="29" type="primary">mrcB</name>
    <name evidence="29" type="ORF">MSP8886_01216</name>
</gene>
<dbReference type="PANTHER" id="PTHR32282">
    <property type="entry name" value="BINDING PROTEIN TRANSPEPTIDASE, PUTATIVE-RELATED"/>
    <property type="match status" value="1"/>
</dbReference>
<dbReference type="InterPro" id="IPR023346">
    <property type="entry name" value="Lysozyme-like_dom_sf"/>
</dbReference>
<dbReference type="Gene3D" id="3.30.2060.10">
    <property type="entry name" value="Penicillin-binding protein 1b domain"/>
    <property type="match status" value="1"/>
</dbReference>
<dbReference type="EMBL" id="FLOB01000002">
    <property type="protein sequence ID" value="SBS28539.1"/>
    <property type="molecule type" value="Genomic_DNA"/>
</dbReference>
<keyword evidence="25" id="KW-1133">Transmembrane helix</keyword>
<keyword evidence="18 22" id="KW-0961">Cell wall biogenesis/degradation</keyword>
<accession>A0A1A8TAK3</accession>
<dbReference type="GO" id="GO:0008658">
    <property type="term" value="F:penicillin binding"/>
    <property type="evidence" value="ECO:0007669"/>
    <property type="project" value="InterPro"/>
</dbReference>
<dbReference type="SUPFAM" id="SSF56601">
    <property type="entry name" value="beta-lactamase/transpeptidase-like"/>
    <property type="match status" value="1"/>
</dbReference>
<feature type="domain" description="Penicillin-binding protein transpeptidase" evidence="26">
    <location>
        <begin position="457"/>
        <end position="684"/>
    </location>
</feature>
<dbReference type="SUPFAM" id="SSF53955">
    <property type="entry name" value="Lysozyme-like"/>
    <property type="match status" value="1"/>
</dbReference>
<comment type="pathway">
    <text evidence="3 22">Cell wall biogenesis; peptidoglycan biosynthesis.</text>
</comment>
<dbReference type="GO" id="GO:0005886">
    <property type="term" value="C:plasma membrane"/>
    <property type="evidence" value="ECO:0007669"/>
    <property type="project" value="UniProtKB-SubCell"/>
</dbReference>
<evidence type="ECO:0000259" key="26">
    <source>
        <dbReference type="Pfam" id="PF00905"/>
    </source>
</evidence>
<feature type="active site" description="Acyl-ester intermediate; for transpeptidase activity" evidence="23">
    <location>
        <position position="495"/>
    </location>
</feature>
<dbReference type="Gene3D" id="1.10.3810.10">
    <property type="entry name" value="Biosynthetic peptidoglycan transglycosylase-like"/>
    <property type="match status" value="1"/>
</dbReference>
<dbReference type="InterPro" id="IPR028166">
    <property type="entry name" value="UB2H"/>
</dbReference>
<dbReference type="PIRSF" id="PIRSF002799">
    <property type="entry name" value="PBP_1b"/>
    <property type="match status" value="1"/>
</dbReference>
<feature type="domain" description="Bifunctional transglycosylase second" evidence="28">
    <location>
        <begin position="99"/>
        <end position="172"/>
    </location>
</feature>
<dbReference type="Pfam" id="PF14814">
    <property type="entry name" value="UB2H"/>
    <property type="match status" value="1"/>
</dbReference>
<dbReference type="AlphaFoldDB" id="A0A1A8TAK3"/>
<evidence type="ECO:0000256" key="3">
    <source>
        <dbReference type="ARBA" id="ARBA00004752"/>
    </source>
</evidence>
<evidence type="ECO:0000256" key="18">
    <source>
        <dbReference type="ARBA" id="ARBA00023316"/>
    </source>
</evidence>
<dbReference type="InterPro" id="IPR012338">
    <property type="entry name" value="Beta-lactam/transpept-like"/>
</dbReference>
<dbReference type="GO" id="GO:0009274">
    <property type="term" value="C:peptidoglycan-based cell wall"/>
    <property type="evidence" value="ECO:0007669"/>
    <property type="project" value="UniProtKB-UniRule"/>
</dbReference>
<keyword evidence="16" id="KW-0046">Antibiotic resistance</keyword>
<dbReference type="Pfam" id="PF00905">
    <property type="entry name" value="Transpeptidase"/>
    <property type="match status" value="1"/>
</dbReference>
<reference evidence="29 30" key="1">
    <citation type="submission" date="2016-06" db="EMBL/GenBank/DDBJ databases">
        <authorList>
            <person name="Kjaerup R.B."/>
            <person name="Dalgaard T.S."/>
            <person name="Juul-Madsen H.R."/>
        </authorList>
    </citation>
    <scope>NUCLEOTIDE SEQUENCE [LARGE SCALE GENOMIC DNA]</scope>
    <source>
        <strain evidence="29 30">CECT 8886</strain>
    </source>
</reference>
<comment type="similarity">
    <text evidence="4 22">In the C-terminal section; belongs to the transpeptidase family.</text>
</comment>
<dbReference type="GO" id="GO:0046677">
    <property type="term" value="P:response to antibiotic"/>
    <property type="evidence" value="ECO:0007669"/>
    <property type="project" value="UniProtKB-KW"/>
</dbReference>
<dbReference type="GO" id="GO:0071555">
    <property type="term" value="P:cell wall organization"/>
    <property type="evidence" value="ECO:0007669"/>
    <property type="project" value="UniProtKB-UniRule"/>
</dbReference>
<evidence type="ECO:0000256" key="14">
    <source>
        <dbReference type="ARBA" id="ARBA00022984"/>
    </source>
</evidence>
<feature type="active site" description="Proton donor; for transglycosylase activity" evidence="23">
    <location>
        <position position="217"/>
    </location>
</feature>
<dbReference type="UniPathway" id="UPA00219"/>
<evidence type="ECO:0000256" key="20">
    <source>
        <dbReference type="ARBA" id="ARBA00034000"/>
    </source>
</evidence>
<evidence type="ECO:0000256" key="19">
    <source>
        <dbReference type="ARBA" id="ARBA00032454"/>
    </source>
</evidence>
<keyword evidence="7" id="KW-1003">Cell membrane</keyword>
<evidence type="ECO:0000259" key="27">
    <source>
        <dbReference type="Pfam" id="PF00912"/>
    </source>
</evidence>
<proteinExistence type="inferred from homology"/>
<keyword evidence="11 22" id="KW-0808">Transferase</keyword>
<evidence type="ECO:0000256" key="1">
    <source>
        <dbReference type="ARBA" id="ARBA00002624"/>
    </source>
</evidence>
<feature type="domain" description="Glycosyl transferase family 51" evidence="27">
    <location>
        <begin position="193"/>
        <end position="363"/>
    </location>
</feature>
<evidence type="ECO:0000256" key="15">
    <source>
        <dbReference type="ARBA" id="ARBA00023136"/>
    </source>
</evidence>
<keyword evidence="8" id="KW-0121">Carboxypeptidase</keyword>
<dbReference type="Pfam" id="PF00912">
    <property type="entry name" value="Transgly"/>
    <property type="match status" value="1"/>
</dbReference>
<keyword evidence="25" id="KW-0812">Transmembrane</keyword>
<comment type="subcellular location">
    <subcellularLocation>
        <location evidence="2">Cell membrane</location>
    </subcellularLocation>
</comment>
<evidence type="ECO:0000256" key="25">
    <source>
        <dbReference type="SAM" id="Phobius"/>
    </source>
</evidence>
<feature type="compositionally biased region" description="Basic residues" evidence="24">
    <location>
        <begin position="30"/>
        <end position="41"/>
    </location>
</feature>
<feature type="transmembrane region" description="Helical" evidence="25">
    <location>
        <begin position="51"/>
        <end position="72"/>
    </location>
</feature>
<evidence type="ECO:0000256" key="5">
    <source>
        <dbReference type="ARBA" id="ARBA00007739"/>
    </source>
</evidence>
<keyword evidence="14 22" id="KW-0573">Peptidoglycan synthesis</keyword>
<dbReference type="InterPro" id="IPR001460">
    <property type="entry name" value="PCN-bd_Tpept"/>
</dbReference>
<dbReference type="InterPro" id="IPR036950">
    <property type="entry name" value="PBP_transglycosylase"/>
</dbReference>
<dbReference type="GO" id="GO:0009252">
    <property type="term" value="P:peptidoglycan biosynthetic process"/>
    <property type="evidence" value="ECO:0007669"/>
    <property type="project" value="UniProtKB-UniRule"/>
</dbReference>
<evidence type="ECO:0000256" key="12">
    <source>
        <dbReference type="ARBA" id="ARBA00022801"/>
    </source>
</evidence>
<keyword evidence="15 25" id="KW-0472">Membrane</keyword>
<evidence type="ECO:0000256" key="13">
    <source>
        <dbReference type="ARBA" id="ARBA00022960"/>
    </source>
</evidence>
<evidence type="ECO:0000256" key="16">
    <source>
        <dbReference type="ARBA" id="ARBA00023251"/>
    </source>
</evidence>
<evidence type="ECO:0000256" key="9">
    <source>
        <dbReference type="ARBA" id="ARBA00022670"/>
    </source>
</evidence>
<evidence type="ECO:0000256" key="10">
    <source>
        <dbReference type="ARBA" id="ARBA00022676"/>
    </source>
</evidence>
<evidence type="ECO:0000256" key="24">
    <source>
        <dbReference type="SAM" id="MobiDB-lite"/>
    </source>
</evidence>
<evidence type="ECO:0000256" key="21">
    <source>
        <dbReference type="ARBA" id="ARBA00049902"/>
    </source>
</evidence>
<evidence type="ECO:0000256" key="17">
    <source>
        <dbReference type="ARBA" id="ARBA00023268"/>
    </source>
</evidence>
<organism evidence="29 30">
    <name type="scientific">Marinomonas spartinae</name>
    <dbReference type="NCBI Taxonomy" id="1792290"/>
    <lineage>
        <taxon>Bacteria</taxon>
        <taxon>Pseudomonadati</taxon>
        <taxon>Pseudomonadota</taxon>
        <taxon>Gammaproteobacteria</taxon>
        <taxon>Oceanospirillales</taxon>
        <taxon>Oceanospirillaceae</taxon>
        <taxon>Marinomonas</taxon>
    </lineage>
</organism>
<keyword evidence="13 22" id="KW-0133">Cell shape</keyword>
<protein>
    <recommendedName>
        <fullName evidence="6 22">Penicillin-binding protein 1B</fullName>
        <shortName evidence="22">PBP-1b</shortName>
        <shortName evidence="22">PBP1b</shortName>
    </recommendedName>
    <alternativeName>
        <fullName evidence="19 22">Murein polymerase</fullName>
    </alternativeName>
</protein>
<comment type="catalytic activity">
    <reaction evidence="20">
        <text>Preferential cleavage: (Ac)2-L-Lys-D-Ala-|-D-Ala. Also transpeptidation of peptidyl-alanyl moieties that are N-acyl substituents of D-alanine.</text>
        <dbReference type="EC" id="3.4.16.4"/>
    </reaction>
</comment>
<keyword evidence="30" id="KW-1185">Reference proteome</keyword>
<evidence type="ECO:0000256" key="4">
    <source>
        <dbReference type="ARBA" id="ARBA00007090"/>
    </source>
</evidence>
<evidence type="ECO:0000313" key="30">
    <source>
        <dbReference type="Proteomes" id="UP000092544"/>
    </source>
</evidence>
<sequence>MLLAFAKLLILGAMAIKPPSKPSRKSMTSKTKKKSPPKKTRGFLGRAWRAVFKWGLIICLIGSIPFAGWVWWLDQKVVTRFEGQKWQVPSEVLSAPIYLKSGAPWKKAELEALLKETGYRFGRNSQKVGWAARSKTKVSAHLRSYVYYNGFHPSERRIFSFVDGKLQIQSLNGHPVAEASIEPQRIGFLYGGNTERRQILTYRDIPKSLIEILTTVEDRDFFHHWGISLTGIARAAWVNFTHDSRRQGGSTLTQQLVKNMFLSSERTYTRKLTEIVMSLLLEYHYSKQEIITAYMNEVYLAQVGNEGLHGFAAASQHFFGRPLKELNIDEMALLVGMVKGPSYYNPERHPKRALSRRNTVLAILKDQGRLTPADYQILVKQPIRLADKRRTRSIYGDYLDLVSLQLSRDFDKETLATKNLRIYTGVDIRAQLAATRAMRRQVALLERYDKRLAGLQGAMVVTDRQNGQVRAVVGSSDKHYSGFNRALGAVRPIGSLVKPPLYMAALATGHYTWWSHIDDKRMRFNVDGKIWEPENYSRKTHGVVHLYEAMAHSYNLATVNLAQQIGFDRVGDTLRQLGVKRPFTMHPAMALGALELSPFEVARMYQPIASRGKSSELGVVLAVMDQHDHLLKRFDRSTKVPFTDALLAVTLDGMTKVPEIGTAKAAQHAFPDLTFAAKTGTSNGQRDSWFEGITGDYASTVWLGDDDNAPLDITGATGAQKVWIDFTRHMNPRSLPETLPNGAVRYDVLDDSFEIAAKRCKNRESLAFIDGTQPTSSSSCFWPF</sequence>
<dbReference type="GO" id="GO:0030288">
    <property type="term" value="C:outer membrane-bounded periplasmic space"/>
    <property type="evidence" value="ECO:0007669"/>
    <property type="project" value="TreeGrafter"/>
</dbReference>
<evidence type="ECO:0000256" key="8">
    <source>
        <dbReference type="ARBA" id="ARBA00022645"/>
    </source>
</evidence>
<dbReference type="Proteomes" id="UP000092544">
    <property type="component" value="Unassembled WGS sequence"/>
</dbReference>
<keyword evidence="10 22" id="KW-0328">Glycosyltransferase</keyword>
<dbReference type="InterPro" id="IPR050396">
    <property type="entry name" value="Glycosyltr_51/Transpeptidase"/>
</dbReference>
<dbReference type="GO" id="GO:0008360">
    <property type="term" value="P:regulation of cell shape"/>
    <property type="evidence" value="ECO:0007669"/>
    <property type="project" value="UniProtKB-UniRule"/>
</dbReference>
<keyword evidence="12" id="KW-0378">Hydrolase</keyword>
<comment type="function">
    <text evidence="1 22">Cell wall formation. Synthesis of cross-linked peptidoglycan from the lipid intermediates. The enzyme has a penicillin-insensitive transglycosylase N-terminal domain (formation of linear glycan strands) and a penicillin-sensitive transpeptidase C-terminal domain (cross-linking of the peptide subunits).</text>
</comment>
<dbReference type="InterPro" id="IPR001264">
    <property type="entry name" value="Glyco_trans_51"/>
</dbReference>
<evidence type="ECO:0000256" key="22">
    <source>
        <dbReference type="PIRNR" id="PIRNR002799"/>
    </source>
</evidence>
<dbReference type="GO" id="GO:0006508">
    <property type="term" value="P:proteolysis"/>
    <property type="evidence" value="ECO:0007669"/>
    <property type="project" value="UniProtKB-KW"/>
</dbReference>
<dbReference type="GO" id="GO:0008955">
    <property type="term" value="F:peptidoglycan glycosyltransferase activity"/>
    <property type="evidence" value="ECO:0007669"/>
    <property type="project" value="UniProtKB-UniRule"/>
</dbReference>
<keyword evidence="17" id="KW-0511">Multifunctional enzyme</keyword>
<dbReference type="STRING" id="1792290.MSP8886_01216"/>
<evidence type="ECO:0000256" key="11">
    <source>
        <dbReference type="ARBA" id="ARBA00022679"/>
    </source>
</evidence>
<feature type="region of interest" description="Disordered" evidence="24">
    <location>
        <begin position="19"/>
        <end position="41"/>
    </location>
</feature>